<accession>A0A8T4L6K5</accession>
<reference evidence="1" key="1">
    <citation type="submission" date="2021-03" db="EMBL/GenBank/DDBJ databases">
        <authorList>
            <person name="Jaffe A."/>
        </authorList>
    </citation>
    <scope>NUCLEOTIDE SEQUENCE</scope>
    <source>
        <strain evidence="1">RIFCSPLOWO2_01_FULL_58_19</strain>
    </source>
</reference>
<dbReference type="Proteomes" id="UP000678237">
    <property type="component" value="Unassembled WGS sequence"/>
</dbReference>
<comment type="caution">
    <text evidence="1">The sequence shown here is derived from an EMBL/GenBank/DDBJ whole genome shotgun (WGS) entry which is preliminary data.</text>
</comment>
<dbReference type="AlphaFoldDB" id="A0A8T4L6K5"/>
<sequence length="91" mass="10378">MDTSFDVIMAEVLYNLHRRHKYGGSHAAYEHVARGFKSHLRGKAMEAADELIHMGLVFKKPTNYGLQVSLNPERAQEIKSIIRRTLGVRVD</sequence>
<gene>
    <name evidence="1" type="ORF">J4203_03450</name>
</gene>
<organism evidence="1 2">
    <name type="scientific">Candidatus Iainarchaeum sp</name>
    <dbReference type="NCBI Taxonomy" id="3101447"/>
    <lineage>
        <taxon>Archaea</taxon>
        <taxon>Candidatus Iainarchaeota</taxon>
        <taxon>Candidatus Iainarchaeia</taxon>
        <taxon>Candidatus Iainarchaeales</taxon>
        <taxon>Candidatus Iainarchaeaceae</taxon>
        <taxon>Candidatus Iainarchaeum</taxon>
    </lineage>
</organism>
<evidence type="ECO:0000313" key="2">
    <source>
        <dbReference type="Proteomes" id="UP000678237"/>
    </source>
</evidence>
<evidence type="ECO:0000313" key="1">
    <source>
        <dbReference type="EMBL" id="MBS3062903.1"/>
    </source>
</evidence>
<reference evidence="1" key="2">
    <citation type="submission" date="2021-05" db="EMBL/GenBank/DDBJ databases">
        <title>Protein family content uncovers lineage relationships and bacterial pathway maintenance mechanisms in DPANN archaea.</title>
        <authorList>
            <person name="Castelle C.J."/>
            <person name="Meheust R."/>
            <person name="Jaffe A.L."/>
            <person name="Seitz K."/>
            <person name="Gong X."/>
            <person name="Baker B.J."/>
            <person name="Banfield J.F."/>
        </authorList>
    </citation>
    <scope>NUCLEOTIDE SEQUENCE</scope>
    <source>
        <strain evidence="1">RIFCSPLOWO2_01_FULL_58_19</strain>
    </source>
</reference>
<proteinExistence type="predicted"/>
<name>A0A8T4L6K5_9ARCH</name>
<protein>
    <submittedName>
        <fullName evidence="1">Uncharacterized protein</fullName>
    </submittedName>
</protein>
<dbReference type="EMBL" id="JAGVWE010000003">
    <property type="protein sequence ID" value="MBS3062903.1"/>
    <property type="molecule type" value="Genomic_DNA"/>
</dbReference>